<evidence type="ECO:0000313" key="12">
    <source>
        <dbReference type="Proteomes" id="UP001305414"/>
    </source>
</evidence>
<evidence type="ECO:0000256" key="3">
    <source>
        <dbReference type="ARBA" id="ARBA00022679"/>
    </source>
</evidence>
<dbReference type="SUPFAM" id="SSF53335">
    <property type="entry name" value="S-adenosyl-L-methionine-dependent methyltransferases"/>
    <property type="match status" value="1"/>
</dbReference>
<keyword evidence="2" id="KW-0597">Phosphoprotein</keyword>
<dbReference type="SMART" id="SM00827">
    <property type="entry name" value="PKS_AT"/>
    <property type="match status" value="1"/>
</dbReference>
<feature type="region of interest" description="Disordered" evidence="8">
    <location>
        <begin position="2093"/>
        <end position="2138"/>
    </location>
</feature>
<sequence length="2606" mass="289253">MYNAIIPPNLLLSEVNPQIVPFLGHLKVPKDAIPWPVSDPDLPRRASVNSFGFGGTNAHAILENLLSDHTDTQKALPRFSSVVPFVFSAMSKTSLFGMLSDYASYLREHQSTSLRDLSWTINNRRSNLPVRIGVSASNTTDLASKLEDICKGSRAPRISRLSQDDKPRNRILGVFTGQGAQWATMGAELLKHSRLVVDCFGRMQMSLDTLPDDYKPIWSLSGELSKTSENSSIGQAKFSQPLCTAVQIALVDLLKLAKVTFAAVVGHSSGEIAAAYAAGYLSAEDAIRIAYLRGYFCDTIKASTTGPAGSMIAIGTTPEDALDLVSLPAFERRVCIAAINSPTSITISGDLDALTRISLVMEDEKKFSRFLRVDRAYHSHHMVPSMNPYVKALQECGLRIRARLPTHEYPRWISSVAGADVADLDLDRLKGQYWGDNMTKTVLFSQAVERAMLACGPFDMVIEVGPHPALKSPTMDVAEAVLGTPIPYAGTLSRGRDDIESFSDALGSIWTNLGKRCVDLEAFDKAIHSEVPPKLLKGLPGYSWIHERVFWHESRQTAALRNSKGRAHQLIGSICPDQSDRETRFRNYLSLNELSWLKGHKIMGKVLFPAAGYVTAVVEAIIHHMPVDNIEMLELSDMSFKHALMLDDDSAVETQVSITVLTRIENELQAVFSYYSDSRNGDTMLQENASGKIKISFGRAFDNALPKMPLKMKSAQWLQVDTDLFYESIDALGYNYSGQFKGLSTLERKMNESVGYIAHPISAGGSDPPLVVHPAVLDNAIQGILLASSFPNDGALRQLHLPFKIDQIRINVLACQKLAIISGRNLKFHAFADLNGSELVGDVDICSNHEEYAVIQLEGLHAIPLEKSRPKTMESKFFEYKWAPETLCVVDLPKDDLIVNSGTSGFYIQEQIAFFHLRRIHAYFQRNKGAKIPKRLEGLLGFIDDSIAMVTAGNHSYAKEEWTRNVRETIDKPIHPCYQTAVEFIDATGESLFLELQGLSDNTVSMTFPDISSDSYCQGLGLTASLQLAAEIIVGTYTYTEIRDEQLEKAKERLGNSSKAISFETFDPNEPMGASTRITGAYDLIITPMLSGFTMENDSIIRNLRRMVKAGGYLVVLVATSFRLNLIRSHISFRGRSSNTPKFFSPVSGNDWAEILRHSGFTAIDITQPQDSKKPSALSILVAQAVDDRVEFLRDPLAPDRSPLASPFLCIIGGDGLRPFVNDIRKHFRAIQHFHNLSDIEPARLSPLSTVVSLVDLEESSVFQEMTAARLGALQKLFSQCKNVLWASSGSKTENFFKNIFVGLQRTVMLEMPHLRVQHLEFSSFNEVDYRLVAEKLIQLEACGAWDNADKLNNILWTLEPELLVRNGVVQVPRLLPDQARNERHASKQQNLTLPIAAPDHNISINWGGSQSLVQAERISGLKQGSIRLVYSLLRPVYFRDGGTAFISIGKEMESDSHMLVVSESLSSIVRVPPKWTVSGLRPDLPMNQALAFLYGWSVARNIISYSTRGKSLVVLDSEPIVAKSLAEQAVKGKIDLVLLTTELRACSYPWRFLHPRARQRDISRAIPIDTGTYVQMRIDDELSASVLLSLPPNCKKITHSDLMKDGIECRDTSPPFRKIAEQLETFLLDYSTARSGLELPEVGLNELASSNTTTPNQQVLVSWERDSTVNVPLKPASEHIRFSSNRTYWLVGLTGGLGLSLCHWMIARGARYIALTSRNPNIDPALIRSLSQGRCMVELFPGDVTSRDSLFAIYQSISSSMPAIKGVVQGAMVLHDAVFPQLDLEGLEAVMRPKVQGSIYLDEIFKEDSLDFLIFLSSVAYAAGHAGQSAYAMANGFMAALAANRRNRGLAASVLNLGAIRGNGYVSREMSEASQHALKSAGFCFLSEHFFHEVFAEGILSSKLGSPGSCEITTGISLEEIDSAAKTWRTNPIFSHLISRAHRSTSLKNQQSSTASIAMQFKNAENEQQIMEIVTKNYEVYADLWVDAVLSKLRITLQLNESHQLLDFSSDAIGIDSIIAVDMQSWLRQELKIEISILDIVNSRTIRDMLELASRLVLADHISQCTGTLDRMTTPETKTGIERKVFEQNNMSNLPSTGYELSGRTASPTLSSSNTVDTNMSTTEPPDISDNQRTKRAPERTLPLSFAQSRFWFLNSLVGDAANFNVTTLITLKGHLDAHRLSSALSAVGQRHEALRTILYLDEKGRRPVQGILPVSILHLEWETTSTDDRAVEVAIQDMQNTSFSFSDGPLLRMKLLSQSQDTHYIVLGYHHILTDGIGFEIFCSDLDSAYRGELDTNDKKLLQYSDFTLRQLESYRRGTWAKQISYWTNQFANLPPPLPLLSVTHRSTRPESPTFDSHKISFRLTKLLENSIMHCCQRQGVTRFHFYLTTFAILLFRFTGGVAKDVCIGIADGNRRQSDTLKCLGLFLNLLPLRIQTLVDLPFVDTLKAARNISDDAFSNSEVPFDVILQHLNAPRSPTASPLFQAFMNYRPNIRENRNFLECTADGRSLGVGQNPYDISLDVLESQNKENLVTFVGNIGLYSIEGLQVLGRSFLNLLEVFSQDPTLHPMNGPLHKEDDIVSAVRVGQAFDGKGNKVSLNGLLQ</sequence>
<dbReference type="SMART" id="SM00826">
    <property type="entry name" value="PKS_DH"/>
    <property type="match status" value="1"/>
</dbReference>
<dbReference type="Pfam" id="PF00550">
    <property type="entry name" value="PP-binding"/>
    <property type="match status" value="1"/>
</dbReference>
<dbReference type="SUPFAM" id="SSF55048">
    <property type="entry name" value="Probable ACP-binding domain of malonyl-CoA ACP transacylase"/>
    <property type="match status" value="1"/>
</dbReference>
<feature type="compositionally biased region" description="Polar residues" evidence="8">
    <location>
        <begin position="2105"/>
        <end position="2125"/>
    </location>
</feature>
<evidence type="ECO:0000256" key="6">
    <source>
        <dbReference type="ARBA" id="ARBA00023268"/>
    </source>
</evidence>
<protein>
    <recommendedName>
        <fullName evidence="13">Carrier domain-containing protein</fullName>
    </recommendedName>
</protein>
<dbReference type="GO" id="GO:0031177">
    <property type="term" value="F:phosphopantetheine binding"/>
    <property type="evidence" value="ECO:0007669"/>
    <property type="project" value="InterPro"/>
</dbReference>
<feature type="domain" description="Carrier" evidence="9">
    <location>
        <begin position="1977"/>
        <end position="2058"/>
    </location>
</feature>
<feature type="region of interest" description="C-terminal hotdog fold" evidence="7">
    <location>
        <begin position="715"/>
        <end position="871"/>
    </location>
</feature>
<dbReference type="PROSITE" id="PS50075">
    <property type="entry name" value="CARRIER"/>
    <property type="match status" value="1"/>
</dbReference>
<dbReference type="Proteomes" id="UP001305414">
    <property type="component" value="Unassembled WGS sequence"/>
</dbReference>
<dbReference type="Pfam" id="PF14765">
    <property type="entry name" value="PS-DH"/>
    <property type="match status" value="1"/>
</dbReference>
<dbReference type="InterPro" id="IPR014043">
    <property type="entry name" value="Acyl_transferase_dom"/>
</dbReference>
<accession>A0AAN7V4E3</accession>
<dbReference type="SUPFAM" id="SSF52151">
    <property type="entry name" value="FabD/lysophospholipase-like"/>
    <property type="match status" value="1"/>
</dbReference>
<dbReference type="InterPro" id="IPR049551">
    <property type="entry name" value="PKS_DH_C"/>
</dbReference>
<evidence type="ECO:0000256" key="4">
    <source>
        <dbReference type="ARBA" id="ARBA00022737"/>
    </source>
</evidence>
<dbReference type="Gene3D" id="3.10.129.110">
    <property type="entry name" value="Polyketide synthase dehydratase"/>
    <property type="match status" value="1"/>
</dbReference>
<dbReference type="SUPFAM" id="SSF52777">
    <property type="entry name" value="CoA-dependent acyltransferases"/>
    <property type="match status" value="2"/>
</dbReference>
<comment type="caution">
    <text evidence="11">The sequence shown here is derived from an EMBL/GenBank/DDBJ whole genome shotgun (WGS) entry which is preliminary data.</text>
</comment>
<feature type="active site" description="Proton donor; for dehydratase activity" evidence="7">
    <location>
        <position position="778"/>
    </location>
</feature>
<dbReference type="Gene3D" id="3.40.47.10">
    <property type="match status" value="1"/>
</dbReference>
<dbReference type="PANTHER" id="PTHR43775:SF20">
    <property type="entry name" value="HYBRID PKS-NRPS SYNTHETASE APDA"/>
    <property type="match status" value="1"/>
</dbReference>
<dbReference type="Gene3D" id="3.40.366.10">
    <property type="entry name" value="Malonyl-Coenzyme A Acyl Carrier Protein, domain 2"/>
    <property type="match status" value="1"/>
</dbReference>
<dbReference type="InterPro" id="IPR032821">
    <property type="entry name" value="PKS_assoc"/>
</dbReference>
<reference evidence="11 12" key="1">
    <citation type="submission" date="2023-10" db="EMBL/GenBank/DDBJ databases">
        <title>Draft genome sequence of Xylaria bambusicola isolate GMP-LS, the root and basal stem rot pathogen of sugarcane in Indonesia.</title>
        <authorList>
            <person name="Selvaraj P."/>
            <person name="Muralishankar V."/>
            <person name="Muruganantham S."/>
            <person name="Sp S."/>
            <person name="Haryani S."/>
            <person name="Lau K.J.X."/>
            <person name="Naqvi N.I."/>
        </authorList>
    </citation>
    <scope>NUCLEOTIDE SEQUENCE [LARGE SCALE GENOMIC DNA]</scope>
    <source>
        <strain evidence="11">GMP-LS</strain>
    </source>
</reference>
<dbReference type="SUPFAM" id="SSF51735">
    <property type="entry name" value="NAD(P)-binding Rossmann-fold domains"/>
    <property type="match status" value="1"/>
</dbReference>
<dbReference type="InterPro" id="IPR013968">
    <property type="entry name" value="PKS_KR"/>
</dbReference>
<evidence type="ECO:0000313" key="11">
    <source>
        <dbReference type="EMBL" id="KAK5635554.1"/>
    </source>
</evidence>
<keyword evidence="3" id="KW-0808">Transferase</keyword>
<dbReference type="Pfam" id="PF00668">
    <property type="entry name" value="Condensation"/>
    <property type="match status" value="1"/>
</dbReference>
<feature type="domain" description="PKS/mFAS DH" evidence="10">
    <location>
        <begin position="568"/>
        <end position="871"/>
    </location>
</feature>
<dbReference type="InterPro" id="IPR050091">
    <property type="entry name" value="PKS_NRPS_Biosynth_Enz"/>
</dbReference>
<dbReference type="InterPro" id="IPR009081">
    <property type="entry name" value="PP-bd_ACP"/>
</dbReference>
<dbReference type="InterPro" id="IPR049552">
    <property type="entry name" value="PKS_DH_N"/>
</dbReference>
<evidence type="ECO:0000256" key="2">
    <source>
        <dbReference type="ARBA" id="ARBA00022553"/>
    </source>
</evidence>
<dbReference type="InterPro" id="IPR036736">
    <property type="entry name" value="ACP-like_sf"/>
</dbReference>
<dbReference type="EMBL" id="JAWHQM010000054">
    <property type="protein sequence ID" value="KAK5635554.1"/>
    <property type="molecule type" value="Genomic_DNA"/>
</dbReference>
<dbReference type="Pfam" id="PF16197">
    <property type="entry name" value="KAsynt_C_assoc"/>
    <property type="match status" value="1"/>
</dbReference>
<dbReference type="InterPro" id="IPR020806">
    <property type="entry name" value="PKS_PP-bd"/>
</dbReference>
<dbReference type="InterPro" id="IPR023213">
    <property type="entry name" value="CAT-like_dom_sf"/>
</dbReference>
<dbReference type="InterPro" id="IPR057326">
    <property type="entry name" value="KR_dom"/>
</dbReference>
<dbReference type="Gene3D" id="3.40.50.720">
    <property type="entry name" value="NAD(P)-binding Rossmann-like Domain"/>
    <property type="match status" value="1"/>
</dbReference>
<keyword evidence="1" id="KW-0596">Phosphopantetheine</keyword>
<evidence type="ECO:0000259" key="9">
    <source>
        <dbReference type="PROSITE" id="PS50075"/>
    </source>
</evidence>
<keyword evidence="6" id="KW-0511">Multifunctional enzyme</keyword>
<dbReference type="Pfam" id="PF00698">
    <property type="entry name" value="Acyl_transf_1"/>
    <property type="match status" value="1"/>
</dbReference>
<dbReference type="GO" id="GO:0004312">
    <property type="term" value="F:fatty acid synthase activity"/>
    <property type="evidence" value="ECO:0007669"/>
    <property type="project" value="TreeGrafter"/>
</dbReference>
<dbReference type="InterPro" id="IPR036291">
    <property type="entry name" value="NAD(P)-bd_dom_sf"/>
</dbReference>
<name>A0AAN7V4E3_9PEZI</name>
<dbReference type="InterPro" id="IPR049900">
    <property type="entry name" value="PKS_mFAS_DH"/>
</dbReference>
<feature type="region of interest" description="N-terminal hotdog fold" evidence="7">
    <location>
        <begin position="568"/>
        <end position="700"/>
    </location>
</feature>
<dbReference type="Gene3D" id="3.30.559.10">
    <property type="entry name" value="Chloramphenicol acetyltransferase-like domain"/>
    <property type="match status" value="1"/>
</dbReference>
<evidence type="ECO:0000256" key="5">
    <source>
        <dbReference type="ARBA" id="ARBA00023002"/>
    </source>
</evidence>
<evidence type="ECO:0008006" key="13">
    <source>
        <dbReference type="Google" id="ProtNLM"/>
    </source>
</evidence>
<proteinExistence type="predicted"/>
<dbReference type="GO" id="GO:0006633">
    <property type="term" value="P:fatty acid biosynthetic process"/>
    <property type="evidence" value="ECO:0007669"/>
    <property type="project" value="TreeGrafter"/>
</dbReference>
<dbReference type="InterPro" id="IPR042104">
    <property type="entry name" value="PKS_dehydratase_sf"/>
</dbReference>
<evidence type="ECO:0000256" key="8">
    <source>
        <dbReference type="SAM" id="MobiDB-lite"/>
    </source>
</evidence>
<dbReference type="InterPro" id="IPR016039">
    <property type="entry name" value="Thiolase-like"/>
</dbReference>
<dbReference type="Pfam" id="PF08659">
    <property type="entry name" value="KR"/>
    <property type="match status" value="1"/>
</dbReference>
<evidence type="ECO:0000256" key="1">
    <source>
        <dbReference type="ARBA" id="ARBA00022450"/>
    </source>
</evidence>
<dbReference type="InterPro" id="IPR016035">
    <property type="entry name" value="Acyl_Trfase/lysoPLipase"/>
</dbReference>
<dbReference type="SMART" id="SM00822">
    <property type="entry name" value="PKS_KR"/>
    <property type="match status" value="1"/>
</dbReference>
<dbReference type="InterPro" id="IPR016036">
    <property type="entry name" value="Malonyl_transacylase_ACP-bd"/>
</dbReference>
<dbReference type="CDD" id="cd19532">
    <property type="entry name" value="C_PKS-NRPS"/>
    <property type="match status" value="1"/>
</dbReference>
<dbReference type="Gene3D" id="3.30.559.30">
    <property type="entry name" value="Nonribosomal peptide synthetase, condensation domain"/>
    <property type="match status" value="1"/>
</dbReference>
<dbReference type="SUPFAM" id="SSF47336">
    <property type="entry name" value="ACP-like"/>
    <property type="match status" value="1"/>
</dbReference>
<dbReference type="PANTHER" id="PTHR43775">
    <property type="entry name" value="FATTY ACID SYNTHASE"/>
    <property type="match status" value="1"/>
</dbReference>
<dbReference type="InterPro" id="IPR001227">
    <property type="entry name" value="Ac_transferase_dom_sf"/>
</dbReference>
<dbReference type="SUPFAM" id="SSF53901">
    <property type="entry name" value="Thiolase-like"/>
    <property type="match status" value="1"/>
</dbReference>
<dbReference type="GO" id="GO:0044550">
    <property type="term" value="P:secondary metabolite biosynthetic process"/>
    <property type="evidence" value="ECO:0007669"/>
    <property type="project" value="TreeGrafter"/>
</dbReference>
<dbReference type="PROSITE" id="PS52019">
    <property type="entry name" value="PKS_MFAS_DH"/>
    <property type="match status" value="1"/>
</dbReference>
<dbReference type="GO" id="GO:0016491">
    <property type="term" value="F:oxidoreductase activity"/>
    <property type="evidence" value="ECO:0007669"/>
    <property type="project" value="UniProtKB-KW"/>
</dbReference>
<keyword evidence="12" id="KW-1185">Reference proteome</keyword>
<dbReference type="SMART" id="SM00823">
    <property type="entry name" value="PKS_PP"/>
    <property type="match status" value="1"/>
</dbReference>
<dbReference type="Pfam" id="PF21089">
    <property type="entry name" value="PKS_DH_N"/>
    <property type="match status" value="1"/>
</dbReference>
<evidence type="ECO:0000259" key="10">
    <source>
        <dbReference type="PROSITE" id="PS52019"/>
    </source>
</evidence>
<keyword evidence="5" id="KW-0560">Oxidoreductase</keyword>
<feature type="active site" description="Proton acceptor; for dehydratase activity" evidence="7">
    <location>
        <position position="600"/>
    </location>
</feature>
<gene>
    <name evidence="11" type="ORF">RRF57_011266</name>
</gene>
<dbReference type="InterPro" id="IPR020807">
    <property type="entry name" value="PKS_DH"/>
</dbReference>
<organism evidence="11 12">
    <name type="scientific">Xylaria bambusicola</name>
    <dbReference type="NCBI Taxonomy" id="326684"/>
    <lineage>
        <taxon>Eukaryota</taxon>
        <taxon>Fungi</taxon>
        <taxon>Dikarya</taxon>
        <taxon>Ascomycota</taxon>
        <taxon>Pezizomycotina</taxon>
        <taxon>Sordariomycetes</taxon>
        <taxon>Xylariomycetidae</taxon>
        <taxon>Xylariales</taxon>
        <taxon>Xylariaceae</taxon>
        <taxon>Xylaria</taxon>
    </lineage>
</organism>
<dbReference type="Gene3D" id="3.40.50.150">
    <property type="entry name" value="Vaccinia Virus protein VP39"/>
    <property type="match status" value="1"/>
</dbReference>
<dbReference type="InterPro" id="IPR029063">
    <property type="entry name" value="SAM-dependent_MTases_sf"/>
</dbReference>
<dbReference type="Gene3D" id="3.30.70.3290">
    <property type="match status" value="1"/>
</dbReference>
<evidence type="ECO:0000256" key="7">
    <source>
        <dbReference type="PROSITE-ProRule" id="PRU01363"/>
    </source>
</evidence>
<dbReference type="InterPro" id="IPR001242">
    <property type="entry name" value="Condensation_dom"/>
</dbReference>
<keyword evidence="4" id="KW-0677">Repeat</keyword>